<sequence length="349" mass="37785">MKKRSFLKLGIASALLPLMSSAGMASSAVNPKGKLLPLPLNRGDTIGVVSPSAAIAGRMEAQFAVESMQALGFKVKTGPHFQSRHGHLAGQDADRAADFNAMFADPEVKAVICLRGGSGAARILPLIDYELVRQNPKIVLGYSDITAIHNALHAKTGLVTFHGPNGSSRWHAFNVQQFEQLFFQRELITFNNEHRPEDDIIVRNNRTNTIRGGKARGELIGGNLTVLTSLAGTPYLPSFKNKILFLEDINEPPYKIDRMLSTLRLSGALAQISGFIFGDCARCEPGGGWGSLTLDDILDDYILPLNIPAYNGAMIGHIPRQFIVPVGAAAEMDADAGSFRLLEPVFQSH</sequence>
<keyword evidence="5" id="KW-0720">Serine protease</keyword>
<evidence type="ECO:0000256" key="5">
    <source>
        <dbReference type="ARBA" id="ARBA00022825"/>
    </source>
</evidence>
<name>A0A1H4DIG5_ALKAM</name>
<dbReference type="PANTHER" id="PTHR30237:SF2">
    <property type="entry name" value="MUREIN TETRAPEPTIDE CARBOXYPEPTIDASE"/>
    <property type="match status" value="1"/>
</dbReference>
<gene>
    <name evidence="10" type="ORF">SAMN04488051_105271</name>
</gene>
<evidence type="ECO:0000256" key="4">
    <source>
        <dbReference type="ARBA" id="ARBA00022801"/>
    </source>
</evidence>
<dbReference type="PIRSF" id="PIRSF028757">
    <property type="entry name" value="LD-carboxypeptidase"/>
    <property type="match status" value="1"/>
</dbReference>
<dbReference type="Gene3D" id="3.40.50.10740">
    <property type="entry name" value="Class I glutamine amidotransferase-like"/>
    <property type="match status" value="1"/>
</dbReference>
<dbReference type="InterPro" id="IPR040921">
    <property type="entry name" value="Peptidase_S66C"/>
</dbReference>
<evidence type="ECO:0000259" key="9">
    <source>
        <dbReference type="Pfam" id="PF17676"/>
    </source>
</evidence>
<evidence type="ECO:0000256" key="3">
    <source>
        <dbReference type="ARBA" id="ARBA00022670"/>
    </source>
</evidence>
<dbReference type="Pfam" id="PF17676">
    <property type="entry name" value="Peptidase_S66C"/>
    <property type="match status" value="1"/>
</dbReference>
<accession>A0A1H4DIG5</accession>
<evidence type="ECO:0000259" key="8">
    <source>
        <dbReference type="Pfam" id="PF02016"/>
    </source>
</evidence>
<feature type="active site" description="Nucleophile" evidence="6">
    <location>
        <position position="143"/>
    </location>
</feature>
<feature type="chain" id="PRO_5011496461" evidence="7">
    <location>
        <begin position="28"/>
        <end position="349"/>
    </location>
</feature>
<dbReference type="InterPro" id="IPR027461">
    <property type="entry name" value="Carboxypeptidase_A_C_sf"/>
</dbReference>
<evidence type="ECO:0000256" key="1">
    <source>
        <dbReference type="ARBA" id="ARBA00010233"/>
    </source>
</evidence>
<dbReference type="EMBL" id="FNRM01000005">
    <property type="protein sequence ID" value="SEA72514.1"/>
    <property type="molecule type" value="Genomic_DNA"/>
</dbReference>
<dbReference type="Pfam" id="PF02016">
    <property type="entry name" value="Peptidase_S66"/>
    <property type="match status" value="1"/>
</dbReference>
<dbReference type="RefSeq" id="WP_091343115.1">
    <property type="nucleotide sequence ID" value="NZ_FNRM01000005.1"/>
</dbReference>
<evidence type="ECO:0000313" key="11">
    <source>
        <dbReference type="Proteomes" id="UP000198773"/>
    </source>
</evidence>
<dbReference type="InterPro" id="IPR029062">
    <property type="entry name" value="Class_I_gatase-like"/>
</dbReference>
<proteinExistence type="inferred from homology"/>
<dbReference type="PANTHER" id="PTHR30237">
    <property type="entry name" value="MURAMOYLTETRAPEPTIDE CARBOXYPEPTIDASE"/>
    <property type="match status" value="1"/>
</dbReference>
<dbReference type="InterPro" id="IPR003507">
    <property type="entry name" value="S66_fam"/>
</dbReference>
<dbReference type="SUPFAM" id="SSF52317">
    <property type="entry name" value="Class I glutamine amidotransferase-like"/>
    <property type="match status" value="1"/>
</dbReference>
<dbReference type="CDD" id="cd07025">
    <property type="entry name" value="Peptidase_S66"/>
    <property type="match status" value="1"/>
</dbReference>
<feature type="domain" description="LD-carboxypeptidase N-terminal" evidence="8">
    <location>
        <begin position="46"/>
        <end position="163"/>
    </location>
</feature>
<dbReference type="Proteomes" id="UP000198773">
    <property type="component" value="Unassembled WGS sequence"/>
</dbReference>
<comment type="similarity">
    <text evidence="1">Belongs to the peptidase S66 family.</text>
</comment>
<evidence type="ECO:0000256" key="2">
    <source>
        <dbReference type="ARBA" id="ARBA00022645"/>
    </source>
</evidence>
<evidence type="ECO:0000313" key="10">
    <source>
        <dbReference type="EMBL" id="SEA72514.1"/>
    </source>
</evidence>
<feature type="active site" description="Charge relay system" evidence="6">
    <location>
        <position position="247"/>
    </location>
</feature>
<dbReference type="STRING" id="152573.SAMN04488051_105271"/>
<keyword evidence="7" id="KW-0732">Signal</keyword>
<dbReference type="GO" id="GO:0008236">
    <property type="term" value="F:serine-type peptidase activity"/>
    <property type="evidence" value="ECO:0007669"/>
    <property type="project" value="UniProtKB-KW"/>
</dbReference>
<dbReference type="InterPro" id="IPR040449">
    <property type="entry name" value="Peptidase_S66_N"/>
</dbReference>
<dbReference type="InterPro" id="IPR027478">
    <property type="entry name" value="LdcA_N"/>
</dbReference>
<keyword evidence="11" id="KW-1185">Reference proteome</keyword>
<dbReference type="GO" id="GO:0006508">
    <property type="term" value="P:proteolysis"/>
    <property type="evidence" value="ECO:0007669"/>
    <property type="project" value="UniProtKB-KW"/>
</dbReference>
<dbReference type="AlphaFoldDB" id="A0A1H4DIG5"/>
<evidence type="ECO:0000256" key="7">
    <source>
        <dbReference type="SAM" id="SignalP"/>
    </source>
</evidence>
<keyword evidence="3" id="KW-0645">Protease</keyword>
<feature type="signal peptide" evidence="7">
    <location>
        <begin position="1"/>
        <end position="27"/>
    </location>
</feature>
<protein>
    <submittedName>
        <fullName evidence="10">Muramoyltetrapeptide carboxypeptidase</fullName>
    </submittedName>
</protein>
<keyword evidence="4" id="KW-0378">Hydrolase</keyword>
<dbReference type="SUPFAM" id="SSF141986">
    <property type="entry name" value="LD-carboxypeptidase A C-terminal domain-like"/>
    <property type="match status" value="1"/>
</dbReference>
<evidence type="ECO:0000256" key="6">
    <source>
        <dbReference type="PIRSR" id="PIRSR028757-1"/>
    </source>
</evidence>
<feature type="domain" description="LD-carboxypeptidase C-terminal" evidence="9">
    <location>
        <begin position="216"/>
        <end position="332"/>
    </location>
</feature>
<organism evidence="10 11">
    <name type="scientific">Alkalimonas amylolytica</name>
    <dbReference type="NCBI Taxonomy" id="152573"/>
    <lineage>
        <taxon>Bacteria</taxon>
        <taxon>Pseudomonadati</taxon>
        <taxon>Pseudomonadota</taxon>
        <taxon>Gammaproteobacteria</taxon>
        <taxon>Alkalimonas</taxon>
    </lineage>
</organism>
<feature type="active site" description="Charge relay system" evidence="6">
    <location>
        <position position="317"/>
    </location>
</feature>
<dbReference type="OrthoDB" id="9807329at2"/>
<reference evidence="10 11" key="1">
    <citation type="submission" date="2016-10" db="EMBL/GenBank/DDBJ databases">
        <authorList>
            <person name="de Groot N.N."/>
        </authorList>
    </citation>
    <scope>NUCLEOTIDE SEQUENCE [LARGE SCALE GENOMIC DNA]</scope>
    <source>
        <strain evidence="10 11">CGMCC 1.3430</strain>
    </source>
</reference>
<dbReference type="GO" id="GO:0004180">
    <property type="term" value="F:carboxypeptidase activity"/>
    <property type="evidence" value="ECO:0007669"/>
    <property type="project" value="UniProtKB-KW"/>
</dbReference>
<keyword evidence="2 10" id="KW-0121">Carboxypeptidase</keyword>
<dbReference type="Gene3D" id="3.50.30.60">
    <property type="entry name" value="LD-carboxypeptidase A C-terminal domain-like"/>
    <property type="match status" value="1"/>
</dbReference>